<dbReference type="Proteomes" id="UP000224567">
    <property type="component" value="Unassembled WGS sequence"/>
</dbReference>
<sequence length="205" mass="23877">METFLRLAARSWKVVVEKKDDNFFFMEGWVDFVLENNLEFGDFLTFSYAGNSKIYVKIYEKNGSLRQDVTALKEPELVTSEEENEQEEGVVAQPADQTPERSRSPVASINSCEIVIKAWHLSNARLNFPAAFGNRFLKREQPLVATLRAGNASWRIVVHCFDRFQLWKGMRKFITDNALRENDVCRFKLIDDEKLILNVRISRYK</sequence>
<dbReference type="AlphaFoldDB" id="A0A2G2WMI9"/>
<feature type="region of interest" description="Disordered" evidence="6">
    <location>
        <begin position="76"/>
        <end position="103"/>
    </location>
</feature>
<dbReference type="InterPro" id="IPR003340">
    <property type="entry name" value="B3_DNA-bd"/>
</dbReference>
<comment type="caution">
    <text evidence="8">The sequence shown here is derived from an EMBL/GenBank/DDBJ whole genome shotgun (WGS) entry which is preliminary data.</text>
</comment>
<protein>
    <submittedName>
        <fullName evidence="8">B3 domain-containing protein</fullName>
    </submittedName>
</protein>
<dbReference type="STRING" id="33114.A0A2G2WMI9"/>
<organism evidence="8 9">
    <name type="scientific">Capsicum baccatum</name>
    <name type="common">Peruvian pepper</name>
    <dbReference type="NCBI Taxonomy" id="33114"/>
    <lineage>
        <taxon>Eukaryota</taxon>
        <taxon>Viridiplantae</taxon>
        <taxon>Streptophyta</taxon>
        <taxon>Embryophyta</taxon>
        <taxon>Tracheophyta</taxon>
        <taxon>Spermatophyta</taxon>
        <taxon>Magnoliopsida</taxon>
        <taxon>eudicotyledons</taxon>
        <taxon>Gunneridae</taxon>
        <taxon>Pentapetalae</taxon>
        <taxon>asterids</taxon>
        <taxon>lamiids</taxon>
        <taxon>Solanales</taxon>
        <taxon>Solanaceae</taxon>
        <taxon>Solanoideae</taxon>
        <taxon>Capsiceae</taxon>
        <taxon>Capsicum</taxon>
    </lineage>
</organism>
<keyword evidence="9" id="KW-1185">Reference proteome</keyword>
<evidence type="ECO:0000313" key="8">
    <source>
        <dbReference type="EMBL" id="PHT46448.1"/>
    </source>
</evidence>
<evidence type="ECO:0000256" key="3">
    <source>
        <dbReference type="ARBA" id="ARBA00023125"/>
    </source>
</evidence>
<gene>
    <name evidence="8" type="ORF">CQW23_15606</name>
</gene>
<feature type="domain" description="TF-B3" evidence="7">
    <location>
        <begin position="1"/>
        <end position="62"/>
    </location>
</feature>
<dbReference type="InterPro" id="IPR015300">
    <property type="entry name" value="DNA-bd_pseudobarrel_sf"/>
</dbReference>
<evidence type="ECO:0000256" key="4">
    <source>
        <dbReference type="ARBA" id="ARBA00023163"/>
    </source>
</evidence>
<keyword evidence="4" id="KW-0804">Transcription</keyword>
<dbReference type="CDD" id="cd10017">
    <property type="entry name" value="B3_DNA"/>
    <property type="match status" value="1"/>
</dbReference>
<proteinExistence type="predicted"/>
<evidence type="ECO:0000256" key="5">
    <source>
        <dbReference type="ARBA" id="ARBA00023242"/>
    </source>
</evidence>
<keyword evidence="5" id="KW-0539">Nucleus</keyword>
<dbReference type="PANTHER" id="PTHR31920">
    <property type="entry name" value="B3 DOMAIN-CONTAINING"/>
    <property type="match status" value="1"/>
</dbReference>
<evidence type="ECO:0000313" key="9">
    <source>
        <dbReference type="Proteomes" id="UP000224567"/>
    </source>
</evidence>
<dbReference type="InterPro" id="IPR050655">
    <property type="entry name" value="Plant_B3_domain"/>
</dbReference>
<keyword evidence="3" id="KW-0238">DNA-binding</keyword>
<evidence type="ECO:0000256" key="1">
    <source>
        <dbReference type="ARBA" id="ARBA00004123"/>
    </source>
</evidence>
<evidence type="ECO:0000256" key="6">
    <source>
        <dbReference type="SAM" id="MobiDB-lite"/>
    </source>
</evidence>
<dbReference type="SUPFAM" id="SSF101936">
    <property type="entry name" value="DNA-binding pseudobarrel domain"/>
    <property type="match status" value="2"/>
</dbReference>
<dbReference type="EMBL" id="MLFT02000006">
    <property type="protein sequence ID" value="PHT46448.1"/>
    <property type="molecule type" value="Genomic_DNA"/>
</dbReference>
<accession>A0A2G2WMI9</accession>
<dbReference type="Pfam" id="PF02362">
    <property type="entry name" value="B3"/>
    <property type="match status" value="2"/>
</dbReference>
<dbReference type="PANTHER" id="PTHR31920:SF124">
    <property type="entry name" value="TF-B3 DOMAIN-CONTAINING PROTEIN"/>
    <property type="match status" value="1"/>
</dbReference>
<evidence type="ECO:0000259" key="7">
    <source>
        <dbReference type="PROSITE" id="PS50863"/>
    </source>
</evidence>
<comment type="subcellular location">
    <subcellularLocation>
        <location evidence="1">Nucleus</location>
    </subcellularLocation>
</comment>
<feature type="compositionally biased region" description="Acidic residues" evidence="6">
    <location>
        <begin position="79"/>
        <end position="88"/>
    </location>
</feature>
<dbReference type="GO" id="GO:0003677">
    <property type="term" value="F:DNA binding"/>
    <property type="evidence" value="ECO:0007669"/>
    <property type="project" value="UniProtKB-KW"/>
</dbReference>
<evidence type="ECO:0000256" key="2">
    <source>
        <dbReference type="ARBA" id="ARBA00023015"/>
    </source>
</evidence>
<dbReference type="GO" id="GO:0005634">
    <property type="term" value="C:nucleus"/>
    <property type="evidence" value="ECO:0007669"/>
    <property type="project" value="UniProtKB-SubCell"/>
</dbReference>
<keyword evidence="2" id="KW-0805">Transcription regulation</keyword>
<dbReference type="SMART" id="SM01019">
    <property type="entry name" value="B3"/>
    <property type="match status" value="2"/>
</dbReference>
<name>A0A2G2WMI9_CAPBA</name>
<dbReference type="Gene3D" id="2.40.330.10">
    <property type="entry name" value="DNA-binding pseudobarrel domain"/>
    <property type="match status" value="2"/>
</dbReference>
<reference evidence="8 9" key="1">
    <citation type="journal article" date="2017" name="Genome Biol.">
        <title>New reference genome sequences of hot pepper reveal the massive evolution of plant disease-resistance genes by retroduplication.</title>
        <authorList>
            <person name="Kim S."/>
            <person name="Park J."/>
            <person name="Yeom S.I."/>
            <person name="Kim Y.M."/>
            <person name="Seo E."/>
            <person name="Kim K.T."/>
            <person name="Kim M.S."/>
            <person name="Lee J.M."/>
            <person name="Cheong K."/>
            <person name="Shin H.S."/>
            <person name="Kim S.B."/>
            <person name="Han K."/>
            <person name="Lee J."/>
            <person name="Park M."/>
            <person name="Lee H.A."/>
            <person name="Lee H.Y."/>
            <person name="Lee Y."/>
            <person name="Oh S."/>
            <person name="Lee J.H."/>
            <person name="Choi E."/>
            <person name="Choi E."/>
            <person name="Lee S.E."/>
            <person name="Jeon J."/>
            <person name="Kim H."/>
            <person name="Choi G."/>
            <person name="Song H."/>
            <person name="Lee J."/>
            <person name="Lee S.C."/>
            <person name="Kwon J.K."/>
            <person name="Lee H.Y."/>
            <person name="Koo N."/>
            <person name="Hong Y."/>
            <person name="Kim R.W."/>
            <person name="Kang W.H."/>
            <person name="Huh J.H."/>
            <person name="Kang B.C."/>
            <person name="Yang T.J."/>
            <person name="Lee Y.H."/>
            <person name="Bennetzen J.L."/>
            <person name="Choi D."/>
        </authorList>
    </citation>
    <scope>NUCLEOTIDE SEQUENCE [LARGE SCALE GENOMIC DNA]</scope>
    <source>
        <strain evidence="9">cv. PBC81</strain>
    </source>
</reference>
<dbReference type="OrthoDB" id="1666376at2759"/>
<reference evidence="9" key="2">
    <citation type="journal article" date="2017" name="J. Anim. Genet.">
        <title>Multiple reference genome sequences of hot pepper reveal the massive evolution of plant disease resistance genes by retroduplication.</title>
        <authorList>
            <person name="Kim S."/>
            <person name="Park J."/>
            <person name="Yeom S.-I."/>
            <person name="Kim Y.-M."/>
            <person name="Seo E."/>
            <person name="Kim K.-T."/>
            <person name="Kim M.-S."/>
            <person name="Lee J.M."/>
            <person name="Cheong K."/>
            <person name="Shin H.-S."/>
            <person name="Kim S.-B."/>
            <person name="Han K."/>
            <person name="Lee J."/>
            <person name="Park M."/>
            <person name="Lee H.-A."/>
            <person name="Lee H.-Y."/>
            <person name="Lee Y."/>
            <person name="Oh S."/>
            <person name="Lee J.H."/>
            <person name="Choi E."/>
            <person name="Choi E."/>
            <person name="Lee S.E."/>
            <person name="Jeon J."/>
            <person name="Kim H."/>
            <person name="Choi G."/>
            <person name="Song H."/>
            <person name="Lee J."/>
            <person name="Lee S.-C."/>
            <person name="Kwon J.-K."/>
            <person name="Lee H.-Y."/>
            <person name="Koo N."/>
            <person name="Hong Y."/>
            <person name="Kim R.W."/>
            <person name="Kang W.-H."/>
            <person name="Huh J.H."/>
            <person name="Kang B.-C."/>
            <person name="Yang T.-J."/>
            <person name="Lee Y.-H."/>
            <person name="Bennetzen J.L."/>
            <person name="Choi D."/>
        </authorList>
    </citation>
    <scope>NUCLEOTIDE SEQUENCE [LARGE SCALE GENOMIC DNA]</scope>
    <source>
        <strain evidence="9">cv. PBC81</strain>
    </source>
</reference>
<dbReference type="PROSITE" id="PS50863">
    <property type="entry name" value="B3"/>
    <property type="match status" value="1"/>
</dbReference>